<proteinExistence type="predicted"/>
<organism evidence="1 2">
    <name type="scientific">Sediminicola luteus</name>
    <dbReference type="NCBI Taxonomy" id="319238"/>
    <lineage>
        <taxon>Bacteria</taxon>
        <taxon>Pseudomonadati</taxon>
        <taxon>Bacteroidota</taxon>
        <taxon>Flavobacteriia</taxon>
        <taxon>Flavobacteriales</taxon>
        <taxon>Flavobacteriaceae</taxon>
        <taxon>Sediminicola</taxon>
    </lineage>
</organism>
<protein>
    <recommendedName>
        <fullName evidence="3">Periplasmic heavy metal sensor</fullName>
    </recommendedName>
</protein>
<sequence length="139" mass="15984">MWLREGKALIVLFFLCSIGIAQECTLGIGGRDAETIIQVFQLKDDQVAKMNELRTSLDMETSPLEQEIKNLLETHPQATPEELTELAVKFKVLESKIVHISRSYDQKLLALFNQKQYQRYVELCHEAVRTPLKIEPIPE</sequence>
<evidence type="ECO:0000313" key="1">
    <source>
        <dbReference type="EMBL" id="MET7028102.1"/>
    </source>
</evidence>
<keyword evidence="2" id="KW-1185">Reference proteome</keyword>
<evidence type="ECO:0008006" key="3">
    <source>
        <dbReference type="Google" id="ProtNLM"/>
    </source>
</evidence>
<gene>
    <name evidence="1" type="ORF">ABXZ32_01775</name>
</gene>
<name>A0ABV2TS51_9FLAO</name>
<comment type="caution">
    <text evidence="1">The sequence shown here is derived from an EMBL/GenBank/DDBJ whole genome shotgun (WGS) entry which is preliminary data.</text>
</comment>
<dbReference type="EMBL" id="JBEWYP010000001">
    <property type="protein sequence ID" value="MET7028102.1"/>
    <property type="molecule type" value="Genomic_DNA"/>
</dbReference>
<dbReference type="Proteomes" id="UP001549773">
    <property type="component" value="Unassembled WGS sequence"/>
</dbReference>
<dbReference type="RefSeq" id="WP_354616968.1">
    <property type="nucleotide sequence ID" value="NZ_JBEWYP010000001.1"/>
</dbReference>
<accession>A0ABV2TS51</accession>
<evidence type="ECO:0000313" key="2">
    <source>
        <dbReference type="Proteomes" id="UP001549773"/>
    </source>
</evidence>
<reference evidence="1 2" key="1">
    <citation type="submission" date="2024-07" db="EMBL/GenBank/DDBJ databases">
        <title>The genome sequence of type strain Sediminicola luteus GDMCC 1.2596T.</title>
        <authorList>
            <person name="Liu Y."/>
        </authorList>
    </citation>
    <scope>NUCLEOTIDE SEQUENCE [LARGE SCALE GENOMIC DNA]</scope>
    <source>
        <strain evidence="1 2">GDMCC 1.2596</strain>
    </source>
</reference>